<dbReference type="EMBL" id="RXIC02000023">
    <property type="protein sequence ID" value="KAB1214873.1"/>
    <property type="molecule type" value="Genomic_DNA"/>
</dbReference>
<evidence type="ECO:0000313" key="2">
    <source>
        <dbReference type="Proteomes" id="UP000516437"/>
    </source>
</evidence>
<accession>A0A6A1VQ37</accession>
<sequence>MESIHPGVNYRLAGMLHEAVDHVHLDHVPDEKARNCGDLVEAIQLLKRHRDGDDQNLETNWYLQQKRCSSKEENLDLQVPLGTWA</sequence>
<name>A0A6A1VQ37_9ROSI</name>
<comment type="caution">
    <text evidence="1">The sequence shown here is derived from an EMBL/GenBank/DDBJ whole genome shotgun (WGS) entry which is preliminary data.</text>
</comment>
<dbReference type="AlphaFoldDB" id="A0A6A1VQ37"/>
<proteinExistence type="predicted"/>
<protein>
    <submittedName>
        <fullName evidence="1">Uncharacterized protein</fullName>
    </submittedName>
</protein>
<reference evidence="1 2" key="1">
    <citation type="journal article" date="2019" name="Plant Biotechnol. J.">
        <title>The red bayberry genome and genetic basis of sex determination.</title>
        <authorList>
            <person name="Jia H.M."/>
            <person name="Jia H.J."/>
            <person name="Cai Q.L."/>
            <person name="Wang Y."/>
            <person name="Zhao H.B."/>
            <person name="Yang W.F."/>
            <person name="Wang G.Y."/>
            <person name="Li Y.H."/>
            <person name="Zhan D.L."/>
            <person name="Shen Y.T."/>
            <person name="Niu Q.F."/>
            <person name="Chang L."/>
            <person name="Qiu J."/>
            <person name="Zhao L."/>
            <person name="Xie H.B."/>
            <person name="Fu W.Y."/>
            <person name="Jin J."/>
            <person name="Li X.W."/>
            <person name="Jiao Y."/>
            <person name="Zhou C.C."/>
            <person name="Tu T."/>
            <person name="Chai C.Y."/>
            <person name="Gao J.L."/>
            <person name="Fan L.J."/>
            <person name="van de Weg E."/>
            <person name="Wang J.Y."/>
            <person name="Gao Z.S."/>
        </authorList>
    </citation>
    <scope>NUCLEOTIDE SEQUENCE [LARGE SCALE GENOMIC DNA]</scope>
    <source>
        <tissue evidence="1">Leaves</tissue>
    </source>
</reference>
<gene>
    <name evidence="1" type="ORF">CJ030_MR5G018737</name>
</gene>
<organism evidence="1 2">
    <name type="scientific">Morella rubra</name>
    <name type="common">Chinese bayberry</name>
    <dbReference type="NCBI Taxonomy" id="262757"/>
    <lineage>
        <taxon>Eukaryota</taxon>
        <taxon>Viridiplantae</taxon>
        <taxon>Streptophyta</taxon>
        <taxon>Embryophyta</taxon>
        <taxon>Tracheophyta</taxon>
        <taxon>Spermatophyta</taxon>
        <taxon>Magnoliopsida</taxon>
        <taxon>eudicotyledons</taxon>
        <taxon>Gunneridae</taxon>
        <taxon>Pentapetalae</taxon>
        <taxon>rosids</taxon>
        <taxon>fabids</taxon>
        <taxon>Fagales</taxon>
        <taxon>Myricaceae</taxon>
        <taxon>Morella</taxon>
    </lineage>
</organism>
<evidence type="ECO:0000313" key="1">
    <source>
        <dbReference type="EMBL" id="KAB1214873.1"/>
    </source>
</evidence>
<dbReference type="Proteomes" id="UP000516437">
    <property type="component" value="Chromosome 5"/>
</dbReference>
<keyword evidence="2" id="KW-1185">Reference proteome</keyword>